<sequence>NGGSAIHCSVINYHTTLWMIYIGKDALMDRRTCII</sequence>
<accession>A0A0K2UA77</accession>
<feature type="non-terminal residue" evidence="1">
    <location>
        <position position="1"/>
    </location>
</feature>
<dbReference type="AlphaFoldDB" id="A0A0K2UA77"/>
<organism evidence="1">
    <name type="scientific">Lepeophtheirus salmonis</name>
    <name type="common">Salmon louse</name>
    <name type="synonym">Caligus salmonis</name>
    <dbReference type="NCBI Taxonomy" id="72036"/>
    <lineage>
        <taxon>Eukaryota</taxon>
        <taxon>Metazoa</taxon>
        <taxon>Ecdysozoa</taxon>
        <taxon>Arthropoda</taxon>
        <taxon>Crustacea</taxon>
        <taxon>Multicrustacea</taxon>
        <taxon>Hexanauplia</taxon>
        <taxon>Copepoda</taxon>
        <taxon>Siphonostomatoida</taxon>
        <taxon>Caligidae</taxon>
        <taxon>Lepeophtheirus</taxon>
    </lineage>
</organism>
<reference evidence="1" key="1">
    <citation type="submission" date="2014-05" db="EMBL/GenBank/DDBJ databases">
        <authorList>
            <person name="Chronopoulou M."/>
        </authorList>
    </citation>
    <scope>NUCLEOTIDE SEQUENCE</scope>
    <source>
        <tissue evidence="1">Whole organism</tissue>
    </source>
</reference>
<name>A0A0K2UA77_LEPSM</name>
<proteinExistence type="predicted"/>
<protein>
    <submittedName>
        <fullName evidence="1">Uncharacterized protein</fullName>
    </submittedName>
</protein>
<dbReference type="EMBL" id="HACA01017783">
    <property type="protein sequence ID" value="CDW35144.1"/>
    <property type="molecule type" value="Transcribed_RNA"/>
</dbReference>
<evidence type="ECO:0000313" key="1">
    <source>
        <dbReference type="EMBL" id="CDW35144.1"/>
    </source>
</evidence>